<evidence type="ECO:0000256" key="1">
    <source>
        <dbReference type="SAM" id="SignalP"/>
    </source>
</evidence>
<reference evidence="3" key="1">
    <citation type="submission" date="2017-02" db="EMBL/GenBank/DDBJ databases">
        <authorList>
            <person name="Varghese N."/>
            <person name="Submissions S."/>
        </authorList>
    </citation>
    <scope>NUCLEOTIDE SEQUENCE [LARGE SCALE GENOMIC DNA]</scope>
    <source>
        <strain evidence="3">R11H</strain>
    </source>
</reference>
<gene>
    <name evidence="2" type="ORF">SAMN06295937_103612</name>
</gene>
<evidence type="ECO:0000313" key="3">
    <source>
        <dbReference type="Proteomes" id="UP000190044"/>
    </source>
</evidence>
<keyword evidence="3" id="KW-1185">Reference proteome</keyword>
<accession>A0A1T5FHY0</accession>
<keyword evidence="1" id="KW-0732">Signal</keyword>
<dbReference type="OrthoDB" id="7452458at2"/>
<sequence length="75" mass="7981">MIVRRLALMLGAAALMQPPVAAEALVLTLPACGGPLHRMIVPGDPGDPKQRRDCAKACHAFSERRGKGSRVKDCC</sequence>
<name>A0A1T5FHY0_9SPHN</name>
<dbReference type="RefSeq" id="WP_079639977.1">
    <property type="nucleotide sequence ID" value="NZ_FUYP01000036.1"/>
</dbReference>
<proteinExistence type="predicted"/>
<feature type="signal peptide" evidence="1">
    <location>
        <begin position="1"/>
        <end position="21"/>
    </location>
</feature>
<feature type="chain" id="PRO_5013115074" evidence="1">
    <location>
        <begin position="22"/>
        <end position="75"/>
    </location>
</feature>
<protein>
    <submittedName>
        <fullName evidence="2">Uncharacterized protein</fullName>
    </submittedName>
</protein>
<organism evidence="2 3">
    <name type="scientific">Sphingopyxis flava</name>
    <dbReference type="NCBI Taxonomy" id="1507287"/>
    <lineage>
        <taxon>Bacteria</taxon>
        <taxon>Pseudomonadati</taxon>
        <taxon>Pseudomonadota</taxon>
        <taxon>Alphaproteobacteria</taxon>
        <taxon>Sphingomonadales</taxon>
        <taxon>Sphingomonadaceae</taxon>
        <taxon>Sphingopyxis</taxon>
    </lineage>
</organism>
<dbReference type="Proteomes" id="UP000190044">
    <property type="component" value="Unassembled WGS sequence"/>
</dbReference>
<dbReference type="EMBL" id="FUYP01000036">
    <property type="protein sequence ID" value="SKB95765.1"/>
    <property type="molecule type" value="Genomic_DNA"/>
</dbReference>
<evidence type="ECO:0000313" key="2">
    <source>
        <dbReference type="EMBL" id="SKB95765.1"/>
    </source>
</evidence>
<dbReference type="AlphaFoldDB" id="A0A1T5FHY0"/>